<comment type="caution">
    <text evidence="2">The sequence shown here is derived from an EMBL/GenBank/DDBJ whole genome shotgun (WGS) entry which is preliminary data.</text>
</comment>
<keyword evidence="1" id="KW-1133">Transmembrane helix</keyword>
<protein>
    <recommendedName>
        <fullName evidence="4">DUF3844 domain-containing protein</fullName>
    </recommendedName>
</protein>
<organism evidence="2 3">
    <name type="scientific">Hesseltinella vesiculosa</name>
    <dbReference type="NCBI Taxonomy" id="101127"/>
    <lineage>
        <taxon>Eukaryota</taxon>
        <taxon>Fungi</taxon>
        <taxon>Fungi incertae sedis</taxon>
        <taxon>Mucoromycota</taxon>
        <taxon>Mucoromycotina</taxon>
        <taxon>Mucoromycetes</taxon>
        <taxon>Mucorales</taxon>
        <taxon>Cunninghamellaceae</taxon>
        <taxon>Hesseltinella</taxon>
    </lineage>
</organism>
<feature type="transmembrane region" description="Helical" evidence="1">
    <location>
        <begin position="225"/>
        <end position="245"/>
    </location>
</feature>
<name>A0A1X2G6U4_9FUNG</name>
<gene>
    <name evidence="2" type="ORF">DM01DRAFT_1150059</name>
</gene>
<evidence type="ECO:0000313" key="3">
    <source>
        <dbReference type="Proteomes" id="UP000242146"/>
    </source>
</evidence>
<evidence type="ECO:0000256" key="1">
    <source>
        <dbReference type="SAM" id="Phobius"/>
    </source>
</evidence>
<evidence type="ECO:0000313" key="2">
    <source>
        <dbReference type="EMBL" id="ORX46543.1"/>
    </source>
</evidence>
<evidence type="ECO:0008006" key="4">
    <source>
        <dbReference type="Google" id="ProtNLM"/>
    </source>
</evidence>
<accession>A0A1X2G6U4</accession>
<dbReference type="OrthoDB" id="5583277at2759"/>
<sequence length="266" mass="29555">MAHWTGTSEHHPVFHWAAVHVQDALDGLEQLWHHSSLKQLPADLFDTSSQHSMVILQGADQHVFGAPSMYVKENNGRSFFDIALDTLGQLVDNAGEKVHTLLGDDTNNQDLEHSFQTHFGSMMDTHLLDAGKKADQTFMKDMEAIHQWLKDKKNSVLELTGLQQLGEEHGPSSKVYQQAHGLIQQVVPSMLEEQGTTVVVTPFTHRASKRAPQEKKVDIVSDFQLLFWTGVLLVLVTFGVLSFMYQLGSSTSSGVVLTATSLPKQD</sequence>
<reference evidence="2 3" key="1">
    <citation type="submission" date="2016-07" db="EMBL/GenBank/DDBJ databases">
        <title>Pervasive Adenine N6-methylation of Active Genes in Fungi.</title>
        <authorList>
            <consortium name="DOE Joint Genome Institute"/>
            <person name="Mondo S.J."/>
            <person name="Dannebaum R.O."/>
            <person name="Kuo R.C."/>
            <person name="Labutti K."/>
            <person name="Haridas S."/>
            <person name="Kuo A."/>
            <person name="Salamov A."/>
            <person name="Ahrendt S.R."/>
            <person name="Lipzen A."/>
            <person name="Sullivan W."/>
            <person name="Andreopoulos W.B."/>
            <person name="Clum A."/>
            <person name="Lindquist E."/>
            <person name="Daum C."/>
            <person name="Ramamoorthy G.K."/>
            <person name="Gryganskyi A."/>
            <person name="Culley D."/>
            <person name="Magnuson J.K."/>
            <person name="James T.Y."/>
            <person name="O'Malley M.A."/>
            <person name="Stajich J.E."/>
            <person name="Spatafora J.W."/>
            <person name="Visel A."/>
            <person name="Grigoriev I.V."/>
        </authorList>
    </citation>
    <scope>NUCLEOTIDE SEQUENCE [LARGE SCALE GENOMIC DNA]</scope>
    <source>
        <strain evidence="2 3">NRRL 3301</strain>
    </source>
</reference>
<proteinExistence type="predicted"/>
<dbReference type="Proteomes" id="UP000242146">
    <property type="component" value="Unassembled WGS sequence"/>
</dbReference>
<dbReference type="STRING" id="101127.A0A1X2G6U4"/>
<keyword evidence="1" id="KW-0472">Membrane</keyword>
<keyword evidence="1" id="KW-0812">Transmembrane</keyword>
<keyword evidence="3" id="KW-1185">Reference proteome</keyword>
<dbReference type="EMBL" id="MCGT01000037">
    <property type="protein sequence ID" value="ORX46543.1"/>
    <property type="molecule type" value="Genomic_DNA"/>
</dbReference>
<dbReference type="AlphaFoldDB" id="A0A1X2G6U4"/>